<dbReference type="AlphaFoldDB" id="A0A9P8VFD9"/>
<keyword evidence="3" id="KW-1185">Reference proteome</keyword>
<accession>A0A9P8VFD9</accession>
<comment type="caution">
    <text evidence="2">The sequence shown here is derived from an EMBL/GenBank/DDBJ whole genome shotgun (WGS) entry which is preliminary data.</text>
</comment>
<protein>
    <submittedName>
        <fullName evidence="2">Uncharacterized protein</fullName>
    </submittedName>
</protein>
<dbReference type="EMBL" id="JAGSXJ010000005">
    <property type="protein sequence ID" value="KAH6691457.1"/>
    <property type="molecule type" value="Genomic_DNA"/>
</dbReference>
<keyword evidence="1" id="KW-0812">Transmembrane</keyword>
<name>A0A9P8VFD9_9PEZI</name>
<gene>
    <name evidence="2" type="ORF">F5X68DRAFT_65599</name>
</gene>
<organism evidence="2 3">
    <name type="scientific">Plectosphaerella plurivora</name>
    <dbReference type="NCBI Taxonomy" id="936078"/>
    <lineage>
        <taxon>Eukaryota</taxon>
        <taxon>Fungi</taxon>
        <taxon>Dikarya</taxon>
        <taxon>Ascomycota</taxon>
        <taxon>Pezizomycotina</taxon>
        <taxon>Sordariomycetes</taxon>
        <taxon>Hypocreomycetidae</taxon>
        <taxon>Glomerellales</taxon>
        <taxon>Plectosphaerellaceae</taxon>
        <taxon>Plectosphaerella</taxon>
    </lineage>
</organism>
<feature type="transmembrane region" description="Helical" evidence="1">
    <location>
        <begin position="120"/>
        <end position="140"/>
    </location>
</feature>
<evidence type="ECO:0000313" key="3">
    <source>
        <dbReference type="Proteomes" id="UP000770015"/>
    </source>
</evidence>
<keyword evidence="1" id="KW-0472">Membrane</keyword>
<keyword evidence="1" id="KW-1133">Transmembrane helix</keyword>
<evidence type="ECO:0000256" key="1">
    <source>
        <dbReference type="SAM" id="Phobius"/>
    </source>
</evidence>
<sequence length="184" mass="20928">MGMNDIPGFASLWPARLCNLGSQLTLCRENQGSLSELSSESEILASLHHRLRRRHRGPLVHPETWRRRQQPSFARQPRCQTSHTLSMGCVLEKWSADFLWGWGLDPLLERRGPLSLFFEFLQWPCIGLLVFIIARFGGFVEAPFLFRDLFWGKASVVVGDNVSMLLPTCCLLSGPADCFRLRLA</sequence>
<evidence type="ECO:0000313" key="2">
    <source>
        <dbReference type="EMBL" id="KAH6691457.1"/>
    </source>
</evidence>
<proteinExistence type="predicted"/>
<dbReference type="Proteomes" id="UP000770015">
    <property type="component" value="Unassembled WGS sequence"/>
</dbReference>
<reference evidence="2" key="1">
    <citation type="journal article" date="2021" name="Nat. Commun.">
        <title>Genetic determinants of endophytism in the Arabidopsis root mycobiome.</title>
        <authorList>
            <person name="Mesny F."/>
            <person name="Miyauchi S."/>
            <person name="Thiergart T."/>
            <person name="Pickel B."/>
            <person name="Atanasova L."/>
            <person name="Karlsson M."/>
            <person name="Huettel B."/>
            <person name="Barry K.W."/>
            <person name="Haridas S."/>
            <person name="Chen C."/>
            <person name="Bauer D."/>
            <person name="Andreopoulos W."/>
            <person name="Pangilinan J."/>
            <person name="LaButti K."/>
            <person name="Riley R."/>
            <person name="Lipzen A."/>
            <person name="Clum A."/>
            <person name="Drula E."/>
            <person name="Henrissat B."/>
            <person name="Kohler A."/>
            <person name="Grigoriev I.V."/>
            <person name="Martin F.M."/>
            <person name="Hacquard S."/>
        </authorList>
    </citation>
    <scope>NUCLEOTIDE SEQUENCE</scope>
    <source>
        <strain evidence="2">MPI-SDFR-AT-0117</strain>
    </source>
</reference>